<dbReference type="NCBIfam" id="TIGR02074">
    <property type="entry name" value="PBP_1a_fam"/>
    <property type="match status" value="1"/>
</dbReference>
<evidence type="ECO:0000256" key="15">
    <source>
        <dbReference type="ARBA" id="ARBA00022968"/>
    </source>
</evidence>
<reference evidence="29" key="1">
    <citation type="submission" date="2020-07" db="EMBL/GenBank/DDBJ databases">
        <title>Vallitalea pronyensis genome.</title>
        <authorList>
            <person name="Postec A."/>
        </authorList>
    </citation>
    <scope>NUCLEOTIDE SEQUENCE</scope>
    <source>
        <strain evidence="29">FatNI3</strain>
    </source>
</reference>
<evidence type="ECO:0000313" key="29">
    <source>
        <dbReference type="EMBL" id="QUI21977.1"/>
    </source>
</evidence>
<evidence type="ECO:0000256" key="6">
    <source>
        <dbReference type="ARBA" id="ARBA00012448"/>
    </source>
</evidence>
<evidence type="ECO:0000313" key="30">
    <source>
        <dbReference type="Proteomes" id="UP000683246"/>
    </source>
</evidence>
<proteinExistence type="inferred from homology"/>
<evidence type="ECO:0000256" key="19">
    <source>
        <dbReference type="ARBA" id="ARBA00023251"/>
    </source>
</evidence>
<evidence type="ECO:0000256" key="14">
    <source>
        <dbReference type="ARBA" id="ARBA00022960"/>
    </source>
</evidence>
<dbReference type="PANTHER" id="PTHR32282">
    <property type="entry name" value="BINDING PROTEIN TRANSPEPTIDASE, PUTATIVE-RELATED"/>
    <property type="match status" value="1"/>
</dbReference>
<evidence type="ECO:0000256" key="17">
    <source>
        <dbReference type="ARBA" id="ARBA00022989"/>
    </source>
</evidence>
<evidence type="ECO:0000256" key="4">
    <source>
        <dbReference type="ARBA" id="ARBA00007090"/>
    </source>
</evidence>
<keyword evidence="12" id="KW-0812">Transmembrane</keyword>
<evidence type="ECO:0000256" key="18">
    <source>
        <dbReference type="ARBA" id="ARBA00023136"/>
    </source>
</evidence>
<dbReference type="SUPFAM" id="SSF53955">
    <property type="entry name" value="Lysozyme-like"/>
    <property type="match status" value="1"/>
</dbReference>
<evidence type="ECO:0000256" key="7">
    <source>
        <dbReference type="ARBA" id="ARBA00018638"/>
    </source>
</evidence>
<dbReference type="GO" id="GO:0005886">
    <property type="term" value="C:plasma membrane"/>
    <property type="evidence" value="ECO:0007669"/>
    <property type="project" value="UniProtKB-SubCell"/>
</dbReference>
<comment type="catalytic activity">
    <reaction evidence="24">
        <text>[GlcNAc-(1-&gt;4)-Mur2Ac(oyl-L-Ala-gamma-D-Glu-L-Lys-D-Ala-D-Ala)](n)-di-trans,octa-cis-undecaprenyl diphosphate + beta-D-GlcNAc-(1-&gt;4)-Mur2Ac(oyl-L-Ala-gamma-D-Glu-L-Lys-D-Ala-D-Ala)-di-trans,octa-cis-undecaprenyl diphosphate = [GlcNAc-(1-&gt;4)-Mur2Ac(oyl-L-Ala-gamma-D-Glu-L-Lys-D-Ala-D-Ala)](n+1)-di-trans,octa-cis-undecaprenyl diphosphate + di-trans,octa-cis-undecaprenyl diphosphate + H(+)</text>
        <dbReference type="Rhea" id="RHEA:23708"/>
        <dbReference type="Rhea" id="RHEA-COMP:9602"/>
        <dbReference type="Rhea" id="RHEA-COMP:9603"/>
        <dbReference type="ChEBI" id="CHEBI:15378"/>
        <dbReference type="ChEBI" id="CHEBI:58405"/>
        <dbReference type="ChEBI" id="CHEBI:60033"/>
        <dbReference type="ChEBI" id="CHEBI:78435"/>
        <dbReference type="EC" id="2.4.99.28"/>
    </reaction>
</comment>
<feature type="compositionally biased region" description="Polar residues" evidence="26">
    <location>
        <begin position="852"/>
        <end position="863"/>
    </location>
</feature>
<dbReference type="InterPro" id="IPR023346">
    <property type="entry name" value="Lysozyme-like_dom_sf"/>
</dbReference>
<dbReference type="GO" id="GO:0046677">
    <property type="term" value="P:response to antibiotic"/>
    <property type="evidence" value="ECO:0007669"/>
    <property type="project" value="UniProtKB-KW"/>
</dbReference>
<comment type="similarity">
    <text evidence="5">In the N-terminal section; belongs to the glycosyltransferase 51 family.</text>
</comment>
<comment type="pathway">
    <text evidence="25">Glycan biosynthesis.</text>
</comment>
<keyword evidence="10" id="KW-0328">Glycosyltransferase</keyword>
<evidence type="ECO:0000259" key="27">
    <source>
        <dbReference type="Pfam" id="PF00905"/>
    </source>
</evidence>
<dbReference type="Proteomes" id="UP000683246">
    <property type="component" value="Chromosome"/>
</dbReference>
<keyword evidence="8" id="KW-0121">Carboxypeptidase</keyword>
<organism evidence="29 30">
    <name type="scientific">Vallitalea pronyensis</name>
    <dbReference type="NCBI Taxonomy" id="1348613"/>
    <lineage>
        <taxon>Bacteria</taxon>
        <taxon>Bacillati</taxon>
        <taxon>Bacillota</taxon>
        <taxon>Clostridia</taxon>
        <taxon>Lachnospirales</taxon>
        <taxon>Vallitaleaceae</taxon>
        <taxon>Vallitalea</taxon>
    </lineage>
</organism>
<dbReference type="GO" id="GO:0008360">
    <property type="term" value="P:regulation of cell shape"/>
    <property type="evidence" value="ECO:0007669"/>
    <property type="project" value="UniProtKB-KW"/>
</dbReference>
<feature type="domain" description="Penicillin-binding protein transpeptidase" evidence="27">
    <location>
        <begin position="423"/>
        <end position="674"/>
    </location>
</feature>
<keyword evidence="13" id="KW-0378">Hydrolase</keyword>
<evidence type="ECO:0000256" key="24">
    <source>
        <dbReference type="ARBA" id="ARBA00049902"/>
    </source>
</evidence>
<dbReference type="EMBL" id="CP058649">
    <property type="protein sequence ID" value="QUI21977.1"/>
    <property type="molecule type" value="Genomic_DNA"/>
</dbReference>
<gene>
    <name evidence="29" type="ORF">HZI73_06535</name>
</gene>
<dbReference type="InterPro" id="IPR050396">
    <property type="entry name" value="Glycosyltr_51/Transpeptidase"/>
</dbReference>
<dbReference type="GO" id="GO:0009252">
    <property type="term" value="P:peptidoglycan biosynthetic process"/>
    <property type="evidence" value="ECO:0007669"/>
    <property type="project" value="UniProtKB-UniPathway"/>
</dbReference>
<evidence type="ECO:0000256" key="10">
    <source>
        <dbReference type="ARBA" id="ARBA00022676"/>
    </source>
</evidence>
<dbReference type="GO" id="GO:0008658">
    <property type="term" value="F:penicillin binding"/>
    <property type="evidence" value="ECO:0007669"/>
    <property type="project" value="InterPro"/>
</dbReference>
<evidence type="ECO:0000256" key="12">
    <source>
        <dbReference type="ARBA" id="ARBA00022692"/>
    </source>
</evidence>
<dbReference type="PANTHER" id="PTHR32282:SF33">
    <property type="entry name" value="PEPTIDOGLYCAN GLYCOSYLTRANSFERASE"/>
    <property type="match status" value="1"/>
</dbReference>
<evidence type="ECO:0000256" key="1">
    <source>
        <dbReference type="ARBA" id="ARBA00002624"/>
    </source>
</evidence>
<dbReference type="GO" id="GO:0009002">
    <property type="term" value="F:serine-type D-Ala-D-Ala carboxypeptidase activity"/>
    <property type="evidence" value="ECO:0007669"/>
    <property type="project" value="UniProtKB-EC"/>
</dbReference>
<evidence type="ECO:0000259" key="28">
    <source>
        <dbReference type="Pfam" id="PF00912"/>
    </source>
</evidence>
<keyword evidence="9" id="KW-0645">Protease</keyword>
<evidence type="ECO:0000256" key="11">
    <source>
        <dbReference type="ARBA" id="ARBA00022679"/>
    </source>
</evidence>
<evidence type="ECO:0000256" key="25">
    <source>
        <dbReference type="ARBA" id="ARBA00060592"/>
    </source>
</evidence>
<evidence type="ECO:0000256" key="3">
    <source>
        <dbReference type="ARBA" id="ARBA00004752"/>
    </source>
</evidence>
<comment type="function">
    <text evidence="1">Cell wall formation. Synthesis of cross-linked peptidoglycan from the lipid intermediates. The enzyme has a penicillin-insensitive transglycosylase N-terminal domain (formation of linear glycan strands) and a penicillin-sensitive transpeptidase C-terminal domain (cross-linking of the peptide subunits).</text>
</comment>
<keyword evidence="16" id="KW-0573">Peptidoglycan synthesis</keyword>
<keyword evidence="17" id="KW-1133">Transmembrane helix</keyword>
<dbReference type="Pfam" id="PF00912">
    <property type="entry name" value="Transgly"/>
    <property type="match status" value="1"/>
</dbReference>
<dbReference type="InterPro" id="IPR036950">
    <property type="entry name" value="PBP_transglycosylase"/>
</dbReference>
<evidence type="ECO:0000256" key="9">
    <source>
        <dbReference type="ARBA" id="ARBA00022670"/>
    </source>
</evidence>
<feature type="region of interest" description="Disordered" evidence="26">
    <location>
        <begin position="836"/>
        <end position="888"/>
    </location>
</feature>
<evidence type="ECO:0000256" key="2">
    <source>
        <dbReference type="ARBA" id="ARBA00004401"/>
    </source>
</evidence>
<evidence type="ECO:0000256" key="26">
    <source>
        <dbReference type="SAM" id="MobiDB-lite"/>
    </source>
</evidence>
<comment type="pathway">
    <text evidence="3">Cell wall biogenesis; peptidoglycan biosynthesis.</text>
</comment>
<feature type="domain" description="Glycosyl transferase family 51" evidence="28">
    <location>
        <begin position="82"/>
        <end position="258"/>
    </location>
</feature>
<evidence type="ECO:0000256" key="16">
    <source>
        <dbReference type="ARBA" id="ARBA00022984"/>
    </source>
</evidence>
<keyword evidence="18" id="KW-0472">Membrane</keyword>
<dbReference type="EC" id="2.4.99.28" evidence="23"/>
<comment type="subcellular location">
    <subcellularLocation>
        <location evidence="2">Cell membrane</location>
        <topology evidence="2">Single-pass type II membrane protein</topology>
    </subcellularLocation>
</comment>
<dbReference type="Gene3D" id="3.40.710.10">
    <property type="entry name" value="DD-peptidase/beta-lactamase superfamily"/>
    <property type="match status" value="2"/>
</dbReference>
<keyword evidence="20" id="KW-0511">Multifunctional enzyme</keyword>
<keyword evidence="11" id="KW-0808">Transferase</keyword>
<dbReference type="InterPro" id="IPR001460">
    <property type="entry name" value="PCN-bd_Tpept"/>
</dbReference>
<keyword evidence="30" id="KW-1185">Reference proteome</keyword>
<evidence type="ECO:0000256" key="22">
    <source>
        <dbReference type="ARBA" id="ARBA00034000"/>
    </source>
</evidence>
<dbReference type="GO" id="GO:0008955">
    <property type="term" value="F:peptidoglycan glycosyltransferase activity"/>
    <property type="evidence" value="ECO:0007669"/>
    <property type="project" value="UniProtKB-EC"/>
</dbReference>
<dbReference type="Gene3D" id="1.10.3810.10">
    <property type="entry name" value="Biosynthetic peptidoglycan transglycosylase-like"/>
    <property type="match status" value="1"/>
</dbReference>
<keyword evidence="19" id="KW-0046">Antibiotic resistance</keyword>
<dbReference type="FunFam" id="1.10.3810.10:FF:000001">
    <property type="entry name" value="Penicillin-binding protein 1A"/>
    <property type="match status" value="1"/>
</dbReference>
<keyword evidence="15" id="KW-0735">Signal-anchor</keyword>
<dbReference type="GO" id="GO:0071555">
    <property type="term" value="P:cell wall organization"/>
    <property type="evidence" value="ECO:0007669"/>
    <property type="project" value="UniProtKB-KW"/>
</dbReference>
<dbReference type="GO" id="GO:0006508">
    <property type="term" value="P:proteolysis"/>
    <property type="evidence" value="ECO:0007669"/>
    <property type="project" value="UniProtKB-KW"/>
</dbReference>
<dbReference type="EC" id="3.4.16.4" evidence="6"/>
<dbReference type="UniPathway" id="UPA00219"/>
<evidence type="ECO:0000256" key="23">
    <source>
        <dbReference type="ARBA" id="ARBA00044770"/>
    </source>
</evidence>
<feature type="compositionally biased region" description="Acidic residues" evidence="26">
    <location>
        <begin position="879"/>
        <end position="888"/>
    </location>
</feature>
<dbReference type="SUPFAM" id="SSF56601">
    <property type="entry name" value="beta-lactamase/transpeptidase-like"/>
    <property type="match status" value="1"/>
</dbReference>
<evidence type="ECO:0000256" key="8">
    <source>
        <dbReference type="ARBA" id="ARBA00022645"/>
    </source>
</evidence>
<name>A0A8J8MHM0_9FIRM</name>
<evidence type="ECO:0000256" key="20">
    <source>
        <dbReference type="ARBA" id="ARBA00023268"/>
    </source>
</evidence>
<dbReference type="Pfam" id="PF00905">
    <property type="entry name" value="Transpeptidase"/>
    <property type="match status" value="1"/>
</dbReference>
<protein>
    <recommendedName>
        <fullName evidence="7">Penicillin-binding protein 1A</fullName>
        <ecNumber evidence="23">2.4.99.28</ecNumber>
        <ecNumber evidence="6">3.4.16.4</ecNumber>
    </recommendedName>
</protein>
<evidence type="ECO:0000256" key="5">
    <source>
        <dbReference type="ARBA" id="ARBA00007739"/>
    </source>
</evidence>
<dbReference type="RefSeq" id="WP_212697449.1">
    <property type="nucleotide sequence ID" value="NZ_CP058649.1"/>
</dbReference>
<comment type="similarity">
    <text evidence="4">In the C-terminal section; belongs to the transpeptidase family.</text>
</comment>
<dbReference type="InterPro" id="IPR001264">
    <property type="entry name" value="Glyco_trans_51"/>
</dbReference>
<evidence type="ECO:0000256" key="13">
    <source>
        <dbReference type="ARBA" id="ARBA00022801"/>
    </source>
</evidence>
<dbReference type="AlphaFoldDB" id="A0A8J8MHM0"/>
<dbReference type="InterPro" id="IPR012338">
    <property type="entry name" value="Beta-lactam/transpept-like"/>
</dbReference>
<keyword evidence="21" id="KW-0961">Cell wall biogenesis/degradation</keyword>
<comment type="catalytic activity">
    <reaction evidence="22">
        <text>Preferential cleavage: (Ac)2-L-Lys-D-Ala-|-D-Ala. Also transpeptidation of peptidyl-alanyl moieties that are N-acyl substituents of D-alanine.</text>
        <dbReference type="EC" id="3.4.16.4"/>
    </reaction>
</comment>
<dbReference type="KEGG" id="vpy:HZI73_06535"/>
<accession>A0A8J8MHM0</accession>
<keyword evidence="14" id="KW-0133">Cell shape</keyword>
<sequence>MNFSKESNKKKQKSLDSKKNKASKTVSTSFVKILAFAFLLFIIVGVCAGIGFVKSIIDAAPAISVDDIVPEGYASFVYDQNGNEIAKLYGTDANRIPKELDEIPKYLQDSFIVIEDERFWQHNGIDLKGIFRAIFTNLKEKRLSEGASTITQQLIKNNVLTNAETFERKIQEQYLAMEIEKKSSKEQILENYLNTVALGRGTNGVQSAANKYFNKDVSELTIAESAVLAAITQRPTYYDPVINPENNKVRQSIILQKLLDYENITQAEYDAATKEDVYNNIQIVKNNMPSSSTQSYYVDEVYKRVKEDLMIQKGITEAQAENQIYRGGLSIYINQDLEMQKILDEAYTNEDNFPKKNEDYGIRLHYSLSVKKAEGTKHYYKEKEFETDQELDAFIEQYKKDMIGPNDEVVGENKTLIPQPQSAMVIMDQYSGEVKAMVGGRGKKEGNLILNRATDSPRQPGSTFKVLAAYLPAIDTAGYTLATVLDDVPTKFPGQNKIWPKNYYKQFKGLSTVREGIVHSMNIITVKTLHDIGPQTGYDYLIKLGFTTLADREENNGQIYSDKVLPLALGGITHGVTVLELTAAYAAIANNGEYIEPTFYTKVLNHDNKIILEKQPARRQVMKETTAFLLTDALVDAVVRGTGRKVNFKTQPIAGKTGTTSDDKDILFAGYTPYYTAVVWQGFDYAKTLDSYAGYHKTMWRYVMERVHKDLPRKEFTRPSGIVTETICTESGLKAVEGLCDLDPRKGTVRTEYFAKGTVPKEECTTHYKVTMCKVSGLPASEYCPEEDKVDQVFIQRDPAVVIWDPNNPPDIADLGYEMKPTMIGEICHIHGPVIEPPINPLPQDLIDDGNEGNTPPDNTDPQPFNPLEPNDPVSVNEPENDDDEEDD</sequence>
<evidence type="ECO:0000256" key="21">
    <source>
        <dbReference type="ARBA" id="ARBA00023316"/>
    </source>
</evidence>